<proteinExistence type="predicted"/>
<sequence length="55" mass="6366">LKDEDFQEGSLKKLSNIRPNRIFTADAHIILYKLGTLKNEKIEEVINKIILIIKS</sequence>
<dbReference type="SUPFAM" id="SSF50118">
    <property type="entry name" value="Cell growth inhibitor/plasmid maintenance toxic component"/>
    <property type="match status" value="1"/>
</dbReference>
<name>A0A0F9H6W2_9ZZZZ</name>
<dbReference type="AlphaFoldDB" id="A0A0F9H6W2"/>
<comment type="caution">
    <text evidence="1">The sequence shown here is derived from an EMBL/GenBank/DDBJ whole genome shotgun (WGS) entry which is preliminary data.</text>
</comment>
<dbReference type="EMBL" id="LAZR01023768">
    <property type="protein sequence ID" value="KKL77370.1"/>
    <property type="molecule type" value="Genomic_DNA"/>
</dbReference>
<organism evidence="1">
    <name type="scientific">marine sediment metagenome</name>
    <dbReference type="NCBI Taxonomy" id="412755"/>
    <lineage>
        <taxon>unclassified sequences</taxon>
        <taxon>metagenomes</taxon>
        <taxon>ecological metagenomes</taxon>
    </lineage>
</organism>
<accession>A0A0F9H6W2</accession>
<protein>
    <submittedName>
        <fullName evidence="1">Uncharacterized protein</fullName>
    </submittedName>
</protein>
<reference evidence="1" key="1">
    <citation type="journal article" date="2015" name="Nature">
        <title>Complex archaea that bridge the gap between prokaryotes and eukaryotes.</title>
        <authorList>
            <person name="Spang A."/>
            <person name="Saw J.H."/>
            <person name="Jorgensen S.L."/>
            <person name="Zaremba-Niedzwiedzka K."/>
            <person name="Martijn J."/>
            <person name="Lind A.E."/>
            <person name="van Eijk R."/>
            <person name="Schleper C."/>
            <person name="Guy L."/>
            <person name="Ettema T.J."/>
        </authorList>
    </citation>
    <scope>NUCLEOTIDE SEQUENCE</scope>
</reference>
<gene>
    <name evidence="1" type="ORF">LCGC14_2035590</name>
</gene>
<evidence type="ECO:0000313" key="1">
    <source>
        <dbReference type="EMBL" id="KKL77370.1"/>
    </source>
</evidence>
<feature type="non-terminal residue" evidence="1">
    <location>
        <position position="1"/>
    </location>
</feature>